<dbReference type="Pfam" id="PF07715">
    <property type="entry name" value="Plug"/>
    <property type="match status" value="1"/>
</dbReference>
<dbReference type="HOGENOM" id="CLU_004317_0_1_10"/>
<dbReference type="InterPro" id="IPR036942">
    <property type="entry name" value="Beta-barrel_TonB_sf"/>
</dbReference>
<dbReference type="Proteomes" id="UP000007590">
    <property type="component" value="Chromosome"/>
</dbReference>
<dbReference type="STRING" id="929556.Solca_0658"/>
<name>H8KY45_SOLCM</name>
<dbReference type="SUPFAM" id="SSF49464">
    <property type="entry name" value="Carboxypeptidase regulatory domain-like"/>
    <property type="match status" value="1"/>
</dbReference>
<feature type="signal peptide" evidence="8">
    <location>
        <begin position="1"/>
        <end position="19"/>
    </location>
</feature>
<dbReference type="NCBIfam" id="TIGR04057">
    <property type="entry name" value="SusC_RagA_signa"/>
    <property type="match status" value="1"/>
</dbReference>
<dbReference type="InterPro" id="IPR023997">
    <property type="entry name" value="TonB-dep_OMP_SusC/RagA_CS"/>
</dbReference>
<accession>H8KY45</accession>
<evidence type="ECO:0000313" key="11">
    <source>
        <dbReference type="Proteomes" id="UP000007590"/>
    </source>
</evidence>
<dbReference type="GO" id="GO:0009279">
    <property type="term" value="C:cell outer membrane"/>
    <property type="evidence" value="ECO:0007669"/>
    <property type="project" value="UniProtKB-SubCell"/>
</dbReference>
<evidence type="ECO:0000259" key="9">
    <source>
        <dbReference type="Pfam" id="PF07715"/>
    </source>
</evidence>
<evidence type="ECO:0000256" key="6">
    <source>
        <dbReference type="ARBA" id="ARBA00023237"/>
    </source>
</evidence>
<dbReference type="eggNOG" id="COG1629">
    <property type="taxonomic scope" value="Bacteria"/>
</dbReference>
<comment type="subcellular location">
    <subcellularLocation>
        <location evidence="1 7">Cell outer membrane</location>
        <topology evidence="1 7">Multi-pass membrane protein</topology>
    </subcellularLocation>
</comment>
<feature type="domain" description="TonB-dependent receptor plug" evidence="9">
    <location>
        <begin position="113"/>
        <end position="220"/>
    </location>
</feature>
<dbReference type="KEGG" id="scn:Solca_0658"/>
<dbReference type="RefSeq" id="WP_014679011.1">
    <property type="nucleotide sequence ID" value="NC_017770.1"/>
</dbReference>
<sequence length="1026" mass="113275">MLKRILLLLLLSYSFAAFAQTKQLKGVILSAEDKQPLTGASVSVKGSNKGTITDQNGAFQLQVAESDKTLIVSFVGFVTKEVAIAGSSLTVILNSDSRTIDEVVVVAYGTANKSSYTGSVAQIKKDQIEKLQVSSVSKALQGLAPGVQSVSASGQPGTDATIRIRGIGSIYASSDPLYVVDGIPYSGNINSINPTDIESISVLKDAASSALYGSRGANGVVIITTKQGSRNKDANIQVNVQQGFSDRAVRDYKHVSTDQYFELYWEALRNKELNQGATKDAASATASQRVVEDLGINPYGTSYPQPVGLDGKIVSGAKALWNDDWQKGLEQTARRTQADLSVSGGGENSQYFVSGGYLSDKGIALASGFERVNARSNFTINAKKWLKIGLNLAGSTSKQDYPQSEDSQVSNVINFGRNIPSFYPIYERNDDGSYKLDISGNKVVDYGAYRPSAVNPRTNLIGTAYLDKSQIQKDDISLRSFFEASILSNLKLKTSYSVDYSGRNDVYYSNPSFGEAAEIKGSVQRDNYRTFSWTLNNVLTYDKVIGSEHHINLLAGQELYNYNWRYTSGSRQGFVLPGLEEPDAASQLNDFSGYSNNYKLLSFFGKAEYDFQQKYYLSGSLRADGTSRFSPQSRWGTFWSVGASWKAKQESFLEPIKWLDVLTLKASYGAQGNDNLGYYYAYEGLYTVANNLGEGGAYTLRLATPNLKWESNLNLNVGADFSVLNNRLGGTFEYFQRKSKDLLYPRPLPISSGFSSIDENVGQLKNNGFEFSINATPVIVNNFKWNVNFNLTHYKNEITELPQKEIISGTKKLMVGKSIYDFYIREWAGVDEATGKPQWFKDDANGNKVKTFNYSEGTQYYVGSSLPDFYGGLTNSFGYKGFELSALLVYSAGGKVLDNDIVSLLHNGNNPGRAWQEDILNRWTPENTITDVPALTTDNTNWTQTSTRFLYDASYLRLKNVTLNYNFPAQTAKKIGLNNLRVYVQADNLITWSKHKGMDPEQTVGGTTYYRYPAMRVFSAGVNVNF</sequence>
<reference evidence="10" key="1">
    <citation type="submission" date="2012-02" db="EMBL/GenBank/DDBJ databases">
        <title>The complete genome of Solitalea canadensis DSM 3403.</title>
        <authorList>
            <consortium name="US DOE Joint Genome Institute (JGI-PGF)"/>
            <person name="Lucas S."/>
            <person name="Copeland A."/>
            <person name="Lapidus A."/>
            <person name="Glavina del Rio T."/>
            <person name="Dalin E."/>
            <person name="Tice H."/>
            <person name="Bruce D."/>
            <person name="Goodwin L."/>
            <person name="Pitluck S."/>
            <person name="Peters L."/>
            <person name="Ovchinnikova G."/>
            <person name="Lu M."/>
            <person name="Kyrpides N."/>
            <person name="Mavromatis K."/>
            <person name="Ivanova N."/>
            <person name="Brettin T."/>
            <person name="Detter J.C."/>
            <person name="Han C."/>
            <person name="Larimer F."/>
            <person name="Land M."/>
            <person name="Hauser L."/>
            <person name="Markowitz V."/>
            <person name="Cheng J.-F."/>
            <person name="Hugenholtz P."/>
            <person name="Woyke T."/>
            <person name="Wu D."/>
            <person name="Spring S."/>
            <person name="Schroeder M."/>
            <person name="Kopitz M."/>
            <person name="Brambilla E."/>
            <person name="Klenk H.-P."/>
            <person name="Eisen J.A."/>
        </authorList>
    </citation>
    <scope>NUCLEOTIDE SEQUENCE</scope>
    <source>
        <strain evidence="10">DSM 3403</strain>
    </source>
</reference>
<feature type="chain" id="PRO_5003613327" evidence="8">
    <location>
        <begin position="20"/>
        <end position="1026"/>
    </location>
</feature>
<dbReference type="Gene3D" id="2.40.170.20">
    <property type="entry name" value="TonB-dependent receptor, beta-barrel domain"/>
    <property type="match status" value="1"/>
</dbReference>
<dbReference type="InterPro" id="IPR023996">
    <property type="entry name" value="TonB-dep_OMP_SusC/RagA"/>
</dbReference>
<dbReference type="Gene3D" id="2.170.130.10">
    <property type="entry name" value="TonB-dependent receptor, plug domain"/>
    <property type="match status" value="1"/>
</dbReference>
<dbReference type="InterPro" id="IPR037066">
    <property type="entry name" value="Plug_dom_sf"/>
</dbReference>
<evidence type="ECO:0000256" key="2">
    <source>
        <dbReference type="ARBA" id="ARBA00022448"/>
    </source>
</evidence>
<dbReference type="eggNOG" id="COG4771">
    <property type="taxonomic scope" value="Bacteria"/>
</dbReference>
<gene>
    <name evidence="10" type="ordered locus">Solca_0658</name>
</gene>
<evidence type="ECO:0000256" key="5">
    <source>
        <dbReference type="ARBA" id="ARBA00023136"/>
    </source>
</evidence>
<keyword evidence="5 7" id="KW-0472">Membrane</keyword>
<dbReference type="InterPro" id="IPR008969">
    <property type="entry name" value="CarboxyPept-like_regulatory"/>
</dbReference>
<dbReference type="FunFam" id="2.170.130.10:FF:000008">
    <property type="entry name" value="SusC/RagA family TonB-linked outer membrane protein"/>
    <property type="match status" value="1"/>
</dbReference>
<dbReference type="Gene3D" id="2.60.40.1120">
    <property type="entry name" value="Carboxypeptidase-like, regulatory domain"/>
    <property type="match status" value="1"/>
</dbReference>
<comment type="similarity">
    <text evidence="7">Belongs to the TonB-dependent receptor family.</text>
</comment>
<evidence type="ECO:0000256" key="7">
    <source>
        <dbReference type="PROSITE-ProRule" id="PRU01360"/>
    </source>
</evidence>
<dbReference type="Pfam" id="PF13715">
    <property type="entry name" value="CarbopepD_reg_2"/>
    <property type="match status" value="1"/>
</dbReference>
<dbReference type="OrthoDB" id="9768177at2"/>
<proteinExistence type="inferred from homology"/>
<evidence type="ECO:0000256" key="8">
    <source>
        <dbReference type="SAM" id="SignalP"/>
    </source>
</evidence>
<keyword evidence="3 7" id="KW-1134">Transmembrane beta strand</keyword>
<dbReference type="NCBIfam" id="TIGR04056">
    <property type="entry name" value="OMP_RagA_SusC"/>
    <property type="match status" value="1"/>
</dbReference>
<evidence type="ECO:0000256" key="1">
    <source>
        <dbReference type="ARBA" id="ARBA00004571"/>
    </source>
</evidence>
<dbReference type="AlphaFoldDB" id="H8KY45"/>
<evidence type="ECO:0000313" key="10">
    <source>
        <dbReference type="EMBL" id="AFD05783.1"/>
    </source>
</evidence>
<keyword evidence="4 7" id="KW-0812">Transmembrane</keyword>
<dbReference type="SUPFAM" id="SSF56935">
    <property type="entry name" value="Porins"/>
    <property type="match status" value="1"/>
</dbReference>
<dbReference type="InterPro" id="IPR012910">
    <property type="entry name" value="Plug_dom"/>
</dbReference>
<keyword evidence="6 7" id="KW-0998">Cell outer membrane</keyword>
<evidence type="ECO:0000256" key="3">
    <source>
        <dbReference type="ARBA" id="ARBA00022452"/>
    </source>
</evidence>
<dbReference type="EMBL" id="CP003349">
    <property type="protein sequence ID" value="AFD05783.1"/>
    <property type="molecule type" value="Genomic_DNA"/>
</dbReference>
<organism evidence="10 11">
    <name type="scientific">Solitalea canadensis (strain ATCC 29591 / DSM 3403 / JCM 21819 / LMG 8368 / NBRC 15130 / NCIMB 12057 / USAM 9D)</name>
    <name type="common">Flexibacter canadensis</name>
    <dbReference type="NCBI Taxonomy" id="929556"/>
    <lineage>
        <taxon>Bacteria</taxon>
        <taxon>Pseudomonadati</taxon>
        <taxon>Bacteroidota</taxon>
        <taxon>Sphingobacteriia</taxon>
        <taxon>Sphingobacteriales</taxon>
        <taxon>Sphingobacteriaceae</taxon>
        <taxon>Solitalea</taxon>
    </lineage>
</organism>
<evidence type="ECO:0000256" key="4">
    <source>
        <dbReference type="ARBA" id="ARBA00022692"/>
    </source>
</evidence>
<dbReference type="InterPro" id="IPR039426">
    <property type="entry name" value="TonB-dep_rcpt-like"/>
</dbReference>
<keyword evidence="8" id="KW-0732">Signal</keyword>
<dbReference type="PROSITE" id="PS52016">
    <property type="entry name" value="TONB_DEPENDENT_REC_3"/>
    <property type="match status" value="1"/>
</dbReference>
<keyword evidence="2 7" id="KW-0813">Transport</keyword>
<protein>
    <submittedName>
        <fullName evidence="10">TonB-linked outer membrane protein, SusC/RagA family</fullName>
    </submittedName>
</protein>
<keyword evidence="11" id="KW-1185">Reference proteome</keyword>